<dbReference type="GO" id="GO:0046872">
    <property type="term" value="F:metal ion binding"/>
    <property type="evidence" value="ECO:0007669"/>
    <property type="project" value="UniProtKB-KW"/>
</dbReference>
<feature type="active site" description="Proton donor/acceptor" evidence="3">
    <location>
        <position position="278"/>
    </location>
</feature>
<comment type="function">
    <text evidence="1">Broad specificity carboxypetidase that releases amino acids sequentially from the C-terminus, including neutral, aromatic, polar and basic residues.</text>
</comment>
<dbReference type="STRING" id="1236220.SAMN04488112_107138"/>
<accession>A0A1G6LCB0</accession>
<keyword evidence="1 2" id="KW-0479">Metal-binding</keyword>
<dbReference type="AlphaFoldDB" id="A0A1G6LCB0"/>
<dbReference type="Pfam" id="PF02074">
    <property type="entry name" value="Peptidase_M32"/>
    <property type="match status" value="1"/>
</dbReference>
<dbReference type="GO" id="GO:0006508">
    <property type="term" value="P:proteolysis"/>
    <property type="evidence" value="ECO:0007669"/>
    <property type="project" value="UniProtKB-UniRule"/>
</dbReference>
<evidence type="ECO:0000313" key="5">
    <source>
        <dbReference type="Proteomes" id="UP000199387"/>
    </source>
</evidence>
<keyword evidence="2" id="KW-0862">Zinc</keyword>
<feature type="binding site" evidence="2">
    <location>
        <position position="277"/>
    </location>
    <ligand>
        <name>Zn(2+)</name>
        <dbReference type="ChEBI" id="CHEBI:29105"/>
        <note>catalytic</note>
    </ligand>
</feature>
<comment type="similarity">
    <text evidence="1">Belongs to the peptidase M32 family.</text>
</comment>
<proteinExistence type="inferred from homology"/>
<evidence type="ECO:0000313" key="4">
    <source>
        <dbReference type="EMBL" id="SDC40286.1"/>
    </source>
</evidence>
<keyword evidence="1" id="KW-0482">Metalloprotease</keyword>
<protein>
    <recommendedName>
        <fullName evidence="1">Metal-dependent carboxypeptidase</fullName>
        <ecNumber evidence="1">3.4.17.19</ecNumber>
    </recommendedName>
</protein>
<sequence>MELIAIRSKEGLNIETKLNELKEKLSEVYDLEGVIALLDWDQSTYMPTGGGAARGRQIAVLEKLVHEKMTDPTLGKLLDELSPLESELPYDSDEAGLIRVARRKFEKASKVPAAFIAEFANHTAETFHVWTEARPADDFSKVAPYLEKTLEYSRQMAEFFPGYEHIADPLIDFSDPGLRTSELKTLFTDLREELVPLVKAVTDREPADDTCLTRSYPQEKQWSFGLDVIKQLGYDFERGRQDKTHHPFMTKFSLGDVRITTRLKERDLGEGLFSTIHEAGHAMYEQGITEGYEGTPLAEGASSGVHESQSRLWENIVGRSRAFWEYFYPRLQRTFPDQLKDVSLDTFHRAVNKVQPSLIRTEADELTYNLHVMIRFDLELALLEGKLAVEDLPEAWRERYRQDLGVVPPDDRDGVLQDVHWYIGTIGGAFQGYTLGNILSAQFYEAALAAHPEIPDQIRRGEFNGLRGWLTEHLYRHGAKYTADELTRRATGSPLSIDPYIRYLKHKFTQLYLEE</sequence>
<feature type="binding site" evidence="2">
    <location>
        <position position="281"/>
    </location>
    <ligand>
        <name>Zn(2+)</name>
        <dbReference type="ChEBI" id="CHEBI:29105"/>
        <note>catalytic</note>
    </ligand>
</feature>
<dbReference type="CDD" id="cd06460">
    <property type="entry name" value="M32_Taq"/>
    <property type="match status" value="1"/>
</dbReference>
<keyword evidence="5" id="KW-1185">Reference proteome</keyword>
<comment type="cofactor">
    <cofactor evidence="2">
        <name>Zn(2+)</name>
        <dbReference type="ChEBI" id="CHEBI:29105"/>
    </cofactor>
    <text evidence="2">Binds 1 zinc ion per subunit.</text>
</comment>
<dbReference type="GO" id="GO:0004181">
    <property type="term" value="F:metallocarboxypeptidase activity"/>
    <property type="evidence" value="ECO:0007669"/>
    <property type="project" value="UniProtKB-UniRule"/>
</dbReference>
<dbReference type="InterPro" id="IPR001333">
    <property type="entry name" value="Peptidase_M32_Taq"/>
</dbReference>
<keyword evidence="1" id="KW-0645">Protease</keyword>
<dbReference type="RefSeq" id="WP_091568136.1">
    <property type="nucleotide sequence ID" value="NZ_FMZA01000007.1"/>
</dbReference>
<dbReference type="PANTHER" id="PTHR34217:SF1">
    <property type="entry name" value="CARBOXYPEPTIDASE 1"/>
    <property type="match status" value="1"/>
</dbReference>
<dbReference type="PROSITE" id="PS52034">
    <property type="entry name" value="PEPTIDASE_M32"/>
    <property type="match status" value="1"/>
</dbReference>
<dbReference type="Gene3D" id="1.10.1370.30">
    <property type="match status" value="1"/>
</dbReference>
<organism evidence="4 5">
    <name type="scientific">Melghirimyces thermohalophilus</name>
    <dbReference type="NCBI Taxonomy" id="1236220"/>
    <lineage>
        <taxon>Bacteria</taxon>
        <taxon>Bacillati</taxon>
        <taxon>Bacillota</taxon>
        <taxon>Bacilli</taxon>
        <taxon>Bacillales</taxon>
        <taxon>Thermoactinomycetaceae</taxon>
        <taxon>Melghirimyces</taxon>
    </lineage>
</organism>
<name>A0A1G6LCB0_9BACL</name>
<dbReference type="PRINTS" id="PR00998">
    <property type="entry name" value="CRBOXYPTASET"/>
</dbReference>
<evidence type="ECO:0000256" key="2">
    <source>
        <dbReference type="PIRSR" id="PIRSR006615-1"/>
    </source>
</evidence>
<evidence type="ECO:0000256" key="1">
    <source>
        <dbReference type="PIRNR" id="PIRNR006615"/>
    </source>
</evidence>
<keyword evidence="1" id="KW-0378">Hydrolase</keyword>
<reference evidence="4 5" key="1">
    <citation type="submission" date="2016-10" db="EMBL/GenBank/DDBJ databases">
        <authorList>
            <person name="de Groot N.N."/>
        </authorList>
    </citation>
    <scope>NUCLEOTIDE SEQUENCE [LARGE SCALE GENOMIC DNA]</scope>
    <source>
        <strain evidence="4 5">DSM 45514</strain>
    </source>
</reference>
<gene>
    <name evidence="4" type="ORF">SAMN04488112_107138</name>
</gene>
<dbReference type="PIRSF" id="PIRSF006615">
    <property type="entry name" value="Zn_crbxpep_Taq"/>
    <property type="match status" value="1"/>
</dbReference>
<dbReference type="SUPFAM" id="SSF55486">
    <property type="entry name" value="Metalloproteases ('zincins'), catalytic domain"/>
    <property type="match status" value="1"/>
</dbReference>
<evidence type="ECO:0000256" key="3">
    <source>
        <dbReference type="PIRSR" id="PIRSR006615-2"/>
    </source>
</evidence>
<keyword evidence="1 4" id="KW-0121">Carboxypeptidase</keyword>
<comment type="catalytic activity">
    <reaction evidence="1">
        <text>Release of a C-terminal amino acid with broad specificity, except for -Pro.</text>
        <dbReference type="EC" id="3.4.17.19"/>
    </reaction>
</comment>
<dbReference type="Proteomes" id="UP000199387">
    <property type="component" value="Unassembled WGS sequence"/>
</dbReference>
<dbReference type="EC" id="3.4.17.19" evidence="1"/>
<feature type="binding site" evidence="2">
    <location>
        <position position="307"/>
    </location>
    <ligand>
        <name>Zn(2+)</name>
        <dbReference type="ChEBI" id="CHEBI:29105"/>
        <note>catalytic</note>
    </ligand>
</feature>
<dbReference type="PANTHER" id="PTHR34217">
    <property type="entry name" value="METAL-DEPENDENT CARBOXYPEPTIDASE"/>
    <property type="match status" value="1"/>
</dbReference>
<dbReference type="EMBL" id="FMZA01000007">
    <property type="protein sequence ID" value="SDC40286.1"/>
    <property type="molecule type" value="Genomic_DNA"/>
</dbReference>
<dbReference type="OrthoDB" id="9772308at2"/>